<proteinExistence type="predicted"/>
<evidence type="ECO:0000313" key="1">
    <source>
        <dbReference type="EMBL" id="TPE43620.1"/>
    </source>
</evidence>
<dbReference type="AlphaFoldDB" id="A0A501W5P5"/>
<evidence type="ECO:0000313" key="2">
    <source>
        <dbReference type="Proteomes" id="UP000316727"/>
    </source>
</evidence>
<comment type="caution">
    <text evidence="1">The sequence shown here is derived from an EMBL/GenBank/DDBJ whole genome shotgun (WGS) entry which is preliminary data.</text>
</comment>
<keyword evidence="2" id="KW-1185">Reference proteome</keyword>
<name>A0A501W5P5_9BACT</name>
<sequence>MNNTVINQQKDTTNLYRQLTLNSPLFEYLKPADYNLYDEDEGVIHIHKLGFDQNRVFYDIRNYTHIATNTVTYSLEPSGAICFRILNKIKNKQNTILIHEPIHQEIIEYIFQIKLSPVVVTLPFVDSDSFYERMMNLSSNTDVFTPRFADIYLDTEANKSCEVHARTLCEYQAGVAHIKYLIDSLPESVWLEADDRQNNVLYKHLFVEEDEDTLVFSLYTRKNGIHSSIHHFCLEFSDVRDDIQVYCHHENKELLQKLKPMYRKYSMNDILRAM</sequence>
<organism evidence="1 2">
    <name type="scientific">Pontibacter mangrovi</name>
    <dbReference type="NCBI Taxonomy" id="2589816"/>
    <lineage>
        <taxon>Bacteria</taxon>
        <taxon>Pseudomonadati</taxon>
        <taxon>Bacteroidota</taxon>
        <taxon>Cytophagia</taxon>
        <taxon>Cytophagales</taxon>
        <taxon>Hymenobacteraceae</taxon>
        <taxon>Pontibacter</taxon>
    </lineage>
</organism>
<gene>
    <name evidence="1" type="ORF">FJM65_12755</name>
</gene>
<protein>
    <submittedName>
        <fullName evidence="1">Uncharacterized protein</fullName>
    </submittedName>
</protein>
<accession>A0A501W5P5</accession>
<dbReference type="Proteomes" id="UP000316727">
    <property type="component" value="Unassembled WGS sequence"/>
</dbReference>
<dbReference type="EMBL" id="VFRQ01000006">
    <property type="protein sequence ID" value="TPE43620.1"/>
    <property type="molecule type" value="Genomic_DNA"/>
</dbReference>
<dbReference type="RefSeq" id="WP_140621922.1">
    <property type="nucleotide sequence ID" value="NZ_VFRQ01000006.1"/>
</dbReference>
<reference evidence="1 2" key="1">
    <citation type="submission" date="2019-06" db="EMBL/GenBank/DDBJ databases">
        <title>A novel bacterium of genus Pontibacter, isolated from marine sediment.</title>
        <authorList>
            <person name="Huang H."/>
            <person name="Mo K."/>
            <person name="Hu Y."/>
        </authorList>
    </citation>
    <scope>NUCLEOTIDE SEQUENCE [LARGE SCALE GENOMIC DNA]</scope>
    <source>
        <strain evidence="1 2">HB172049</strain>
    </source>
</reference>